<keyword evidence="3" id="KW-1185">Reference proteome</keyword>
<gene>
    <name evidence="2" type="ORF">PCA31118_04696</name>
</gene>
<sequence>MNYWERHIGDYIRDTVSLSMLEDGAYTRLLDQYYQNESPLPADKKEVYRLARATSTAERKAVDYVLQRYFELGADGFRQKRCDEVIEAFWDQAPALETKRANERERQRRSRERRATLFEALRAHGVVPPFKAKTHELEAELSRVTKRDESPSVTRDNTATQTPEANPQSPLPTQNPVGTTNAVGITPRDASADAPARASPAELSAAMRRHSISAQPADPRVIAAAEAGITVATIEAVCLHVKEKKPDENISSGYVLATAKGWIADASKPASAGGLGRRQTSQDARLAQSAANVASWLADEPAADDRTIDMPTA</sequence>
<accession>A0A5E5AM71</accession>
<organism evidence="2 3">
    <name type="scientific">Pandoraea captiosa</name>
    <dbReference type="NCBI Taxonomy" id="2508302"/>
    <lineage>
        <taxon>Bacteria</taxon>
        <taxon>Pseudomonadati</taxon>
        <taxon>Pseudomonadota</taxon>
        <taxon>Betaproteobacteria</taxon>
        <taxon>Burkholderiales</taxon>
        <taxon>Burkholderiaceae</taxon>
        <taxon>Pandoraea</taxon>
    </lineage>
</organism>
<dbReference type="Pfam" id="PF07120">
    <property type="entry name" value="DUF1376"/>
    <property type="match status" value="1"/>
</dbReference>
<dbReference type="EMBL" id="CABPSQ010000013">
    <property type="protein sequence ID" value="VVE74176.1"/>
    <property type="molecule type" value="Genomic_DNA"/>
</dbReference>
<protein>
    <recommendedName>
        <fullName evidence="4">DUF1376 domain-containing protein</fullName>
    </recommendedName>
</protein>
<reference evidence="2 3" key="1">
    <citation type="submission" date="2019-08" db="EMBL/GenBank/DDBJ databases">
        <authorList>
            <person name="Peeters C."/>
        </authorList>
    </citation>
    <scope>NUCLEOTIDE SEQUENCE [LARGE SCALE GENOMIC DNA]</scope>
    <source>
        <strain evidence="2 3">LMG 31118</strain>
    </source>
</reference>
<dbReference type="AlphaFoldDB" id="A0A5E5AM71"/>
<dbReference type="Proteomes" id="UP000414136">
    <property type="component" value="Unassembled WGS sequence"/>
</dbReference>
<evidence type="ECO:0008006" key="4">
    <source>
        <dbReference type="Google" id="ProtNLM"/>
    </source>
</evidence>
<feature type="compositionally biased region" description="Basic and acidic residues" evidence="1">
    <location>
        <begin position="139"/>
        <end position="150"/>
    </location>
</feature>
<feature type="compositionally biased region" description="Low complexity" evidence="1">
    <location>
        <begin position="188"/>
        <end position="201"/>
    </location>
</feature>
<evidence type="ECO:0000313" key="2">
    <source>
        <dbReference type="EMBL" id="VVE74176.1"/>
    </source>
</evidence>
<proteinExistence type="predicted"/>
<evidence type="ECO:0000313" key="3">
    <source>
        <dbReference type="Proteomes" id="UP000414136"/>
    </source>
</evidence>
<dbReference type="InterPro" id="IPR010781">
    <property type="entry name" value="DUF1376"/>
</dbReference>
<dbReference type="OrthoDB" id="5526813at2"/>
<feature type="compositionally biased region" description="Polar residues" evidence="1">
    <location>
        <begin position="151"/>
        <end position="183"/>
    </location>
</feature>
<name>A0A5E5AM71_9BURK</name>
<evidence type="ECO:0000256" key="1">
    <source>
        <dbReference type="SAM" id="MobiDB-lite"/>
    </source>
</evidence>
<feature type="region of interest" description="Disordered" evidence="1">
    <location>
        <begin position="139"/>
        <end position="213"/>
    </location>
</feature>